<feature type="domain" description="FecR N-terminal" evidence="1">
    <location>
        <begin position="16"/>
        <end position="57"/>
    </location>
</feature>
<dbReference type="InterPro" id="IPR032623">
    <property type="entry name" value="FecR_N"/>
</dbReference>
<name>A0AA40Y4A9_STEMA</name>
<feature type="non-terminal residue" evidence="2">
    <location>
        <position position="87"/>
    </location>
</feature>
<evidence type="ECO:0000313" key="2">
    <source>
        <dbReference type="EMBL" id="MBH1641680.1"/>
    </source>
</evidence>
<dbReference type="Pfam" id="PF16220">
    <property type="entry name" value="DUF4880"/>
    <property type="match status" value="1"/>
</dbReference>
<dbReference type="AlphaFoldDB" id="A0AA40Y4A9"/>
<proteinExistence type="predicted"/>
<accession>A0AA40Y4A9</accession>
<gene>
    <name evidence="2" type="ORF">I5U57_19770</name>
</gene>
<sequence length="87" mass="9755">MDPDDRPQRPLDAVERQAHAWVVRLTSGEATAADGRRFRAWCESDPRHREAFGRARRQWEQVRLAGEQLPAAARQPVAPWGGGAARA</sequence>
<reference evidence="2" key="1">
    <citation type="submission" date="2020-11" db="EMBL/GenBank/DDBJ databases">
        <title>Enhanced detection system for hospital associated transmission using whole genome sequencing surveillance.</title>
        <authorList>
            <person name="Harrison L.H."/>
            <person name="Van Tyne D."/>
            <person name="Marsh J.W."/>
            <person name="Griffith M.P."/>
            <person name="Snyder D.J."/>
            <person name="Cooper V.S."/>
            <person name="Mustapha M."/>
        </authorList>
    </citation>
    <scope>NUCLEOTIDE SEQUENCE</scope>
    <source>
        <strain evidence="2">STEN00092</strain>
    </source>
</reference>
<dbReference type="Proteomes" id="UP000616785">
    <property type="component" value="Unassembled WGS sequence"/>
</dbReference>
<dbReference type="EMBL" id="JADUNO010000116">
    <property type="protein sequence ID" value="MBH1641680.1"/>
    <property type="molecule type" value="Genomic_DNA"/>
</dbReference>
<evidence type="ECO:0000259" key="1">
    <source>
        <dbReference type="Pfam" id="PF16220"/>
    </source>
</evidence>
<comment type="caution">
    <text evidence="2">The sequence shown here is derived from an EMBL/GenBank/DDBJ whole genome shotgun (WGS) entry which is preliminary data.</text>
</comment>
<protein>
    <submittedName>
        <fullName evidence="2">DUF4880 domain-containing protein</fullName>
    </submittedName>
</protein>
<evidence type="ECO:0000313" key="3">
    <source>
        <dbReference type="Proteomes" id="UP000616785"/>
    </source>
</evidence>
<organism evidence="2 3">
    <name type="scientific">Stenotrophomonas maltophilia</name>
    <name type="common">Pseudomonas maltophilia</name>
    <name type="synonym">Xanthomonas maltophilia</name>
    <dbReference type="NCBI Taxonomy" id="40324"/>
    <lineage>
        <taxon>Bacteria</taxon>
        <taxon>Pseudomonadati</taxon>
        <taxon>Pseudomonadota</taxon>
        <taxon>Gammaproteobacteria</taxon>
        <taxon>Lysobacterales</taxon>
        <taxon>Lysobacteraceae</taxon>
        <taxon>Stenotrophomonas</taxon>
        <taxon>Stenotrophomonas maltophilia group</taxon>
    </lineage>
</organism>